<evidence type="ECO:0000313" key="2">
    <source>
        <dbReference type="Proteomes" id="UP000663722"/>
    </source>
</evidence>
<organism evidence="1 2">
    <name type="scientific">Desulfonema magnum</name>
    <dbReference type="NCBI Taxonomy" id="45655"/>
    <lineage>
        <taxon>Bacteria</taxon>
        <taxon>Pseudomonadati</taxon>
        <taxon>Thermodesulfobacteriota</taxon>
        <taxon>Desulfobacteria</taxon>
        <taxon>Desulfobacterales</taxon>
        <taxon>Desulfococcaceae</taxon>
        <taxon>Desulfonema</taxon>
    </lineage>
</organism>
<accession>A0A975BYR3</accession>
<reference evidence="1" key="1">
    <citation type="journal article" date="2021" name="Microb. Physiol.">
        <title>Proteogenomic Insights into the Physiology of Marine, Sulfate-Reducing, Filamentous Desulfonema limicola and Desulfonema magnum.</title>
        <authorList>
            <person name="Schnaars V."/>
            <person name="Wohlbrand L."/>
            <person name="Scheve S."/>
            <person name="Hinrichs C."/>
            <person name="Reinhardt R."/>
            <person name="Rabus R."/>
        </authorList>
    </citation>
    <scope>NUCLEOTIDE SEQUENCE</scope>
    <source>
        <strain evidence="1">4be13</strain>
    </source>
</reference>
<gene>
    <name evidence="1" type="ORF">dnm_097860</name>
</gene>
<dbReference type="Proteomes" id="UP000663722">
    <property type="component" value="Chromosome"/>
</dbReference>
<dbReference type="EMBL" id="CP061800">
    <property type="protein sequence ID" value="QTA93682.1"/>
    <property type="molecule type" value="Genomic_DNA"/>
</dbReference>
<sequence>MKISLNKGETNFRLAVIGKAIRNLKQIQTVLICFSDIGIPDFG</sequence>
<dbReference type="KEGG" id="dmm:dnm_097860"/>
<proteinExistence type="predicted"/>
<evidence type="ECO:0000313" key="1">
    <source>
        <dbReference type="EMBL" id="QTA93682.1"/>
    </source>
</evidence>
<keyword evidence="2" id="KW-1185">Reference proteome</keyword>
<name>A0A975BYR3_9BACT</name>
<dbReference type="AlphaFoldDB" id="A0A975BYR3"/>
<protein>
    <submittedName>
        <fullName evidence="1">Uncharacterized protein</fullName>
    </submittedName>
</protein>